<evidence type="ECO:0000313" key="2">
    <source>
        <dbReference type="Proteomes" id="UP000548726"/>
    </source>
</evidence>
<keyword evidence="2" id="KW-1185">Reference proteome</keyword>
<dbReference type="Proteomes" id="UP000548726">
    <property type="component" value="Unassembled WGS sequence"/>
</dbReference>
<proteinExistence type="predicted"/>
<protein>
    <submittedName>
        <fullName evidence="1">Uncharacterized protein</fullName>
    </submittedName>
</protein>
<dbReference type="EMBL" id="BLJP01000008">
    <property type="protein sequence ID" value="GFE94068.1"/>
    <property type="molecule type" value="Genomic_DNA"/>
</dbReference>
<sequence length="35" mass="4163">MHGSLRLAACLSHQIAVWRIYSPFKWLKRYIVCQS</sequence>
<accession>A0A6V8I8U7</accession>
<comment type="caution">
    <text evidence="1">The sequence shown here is derived from an EMBL/GenBank/DDBJ whole genome shotgun (WGS) entry which is preliminary data.</text>
</comment>
<dbReference type="AlphaFoldDB" id="A0A6V8I8U7"/>
<gene>
    <name evidence="1" type="ORF">DmAi_21270</name>
</gene>
<organism evidence="1 2">
    <name type="scientific">Acetobacter persici</name>
    <dbReference type="NCBI Taxonomy" id="1076596"/>
    <lineage>
        <taxon>Bacteria</taxon>
        <taxon>Pseudomonadati</taxon>
        <taxon>Pseudomonadota</taxon>
        <taxon>Alphaproteobacteria</taxon>
        <taxon>Acetobacterales</taxon>
        <taxon>Acetobacteraceae</taxon>
        <taxon>Acetobacter</taxon>
    </lineage>
</organism>
<reference evidence="1 2" key="1">
    <citation type="journal article" date="2020" name="Cell Rep.">
        <title>Local necrotic cells trigger systemic immune activation via gut microbiome dysbiosis in Drosophila.</title>
        <authorList>
            <person name="Kosakamoto H."/>
            <person name="Yamauchi T."/>
            <person name="Akuzawa-Tokita Y."/>
            <person name="Nishimura K."/>
            <person name="Soga T."/>
            <person name="Murakami T."/>
            <person name="Mori H."/>
            <person name="Yamamoto K."/>
            <person name="Miyazaki R."/>
            <person name="Koto A."/>
            <person name="Miura M."/>
            <person name="Obata F."/>
        </authorList>
    </citation>
    <scope>NUCLEOTIDE SEQUENCE [LARGE SCALE GENOMIC DNA]</scope>
    <source>
        <strain evidence="1 2">Ai</strain>
    </source>
</reference>
<name>A0A6V8I8U7_9PROT</name>
<evidence type="ECO:0000313" key="1">
    <source>
        <dbReference type="EMBL" id="GFE94068.1"/>
    </source>
</evidence>